<feature type="binding site" evidence="5">
    <location>
        <position position="56"/>
    </location>
    <ligand>
        <name>substrate</name>
    </ligand>
</feature>
<feature type="binding site" evidence="5">
    <location>
        <position position="103"/>
    </location>
    <ligand>
        <name>Mg(2+)</name>
        <dbReference type="ChEBI" id="CHEBI:18420"/>
        <label>1</label>
    </ligand>
</feature>
<comment type="subcellular location">
    <subcellularLocation>
        <location evidence="5">Cytoplasm</location>
    </subcellularLocation>
</comment>
<evidence type="ECO:0000313" key="7">
    <source>
        <dbReference type="Proteomes" id="UP000199415"/>
    </source>
</evidence>
<evidence type="ECO:0000256" key="1">
    <source>
        <dbReference type="ARBA" id="ARBA00001946"/>
    </source>
</evidence>
<comment type="cofactor">
    <cofactor evidence="1 5">
        <name>Mg(2+)</name>
        <dbReference type="ChEBI" id="CHEBI:18420"/>
    </cofactor>
</comment>
<gene>
    <name evidence="5" type="primary">ppa</name>
    <name evidence="6" type="ORF">SAMN05216241_101404</name>
</gene>
<name>A0A1G7LWN0_9PROT</name>
<dbReference type="EC" id="3.6.1.1" evidence="5"/>
<keyword evidence="4 5" id="KW-0460">Magnesium</keyword>
<organism evidence="6 7">
    <name type="scientific">Limimonas halophila</name>
    <dbReference type="NCBI Taxonomy" id="1082479"/>
    <lineage>
        <taxon>Bacteria</taxon>
        <taxon>Pseudomonadati</taxon>
        <taxon>Pseudomonadota</taxon>
        <taxon>Alphaproteobacteria</taxon>
        <taxon>Rhodospirillales</taxon>
        <taxon>Rhodovibrionaceae</taxon>
        <taxon>Limimonas</taxon>
    </lineage>
</organism>
<dbReference type="GO" id="GO:0006796">
    <property type="term" value="P:phosphate-containing compound metabolic process"/>
    <property type="evidence" value="ECO:0007669"/>
    <property type="project" value="InterPro"/>
</dbReference>
<dbReference type="CDD" id="cd00412">
    <property type="entry name" value="pyrophosphatase"/>
    <property type="match status" value="1"/>
</dbReference>
<dbReference type="GO" id="GO:0005737">
    <property type="term" value="C:cytoplasm"/>
    <property type="evidence" value="ECO:0007669"/>
    <property type="project" value="UniProtKB-SubCell"/>
</dbReference>
<feature type="binding site" evidence="5">
    <location>
        <position position="30"/>
    </location>
    <ligand>
        <name>substrate</name>
    </ligand>
</feature>
<keyword evidence="5" id="KW-0963">Cytoplasm</keyword>
<dbReference type="HAMAP" id="MF_00209">
    <property type="entry name" value="Inorganic_PPase"/>
    <property type="match status" value="1"/>
</dbReference>
<evidence type="ECO:0000256" key="5">
    <source>
        <dbReference type="HAMAP-Rule" id="MF_00209"/>
    </source>
</evidence>
<evidence type="ECO:0000256" key="4">
    <source>
        <dbReference type="ARBA" id="ARBA00022842"/>
    </source>
</evidence>
<evidence type="ECO:0000256" key="3">
    <source>
        <dbReference type="ARBA" id="ARBA00022801"/>
    </source>
</evidence>
<feature type="binding site" evidence="5">
    <location>
        <position position="71"/>
    </location>
    <ligand>
        <name>Mg(2+)</name>
        <dbReference type="ChEBI" id="CHEBI:18420"/>
        <label>1</label>
    </ligand>
</feature>
<feature type="binding site" evidence="5">
    <location>
        <position position="66"/>
    </location>
    <ligand>
        <name>Mg(2+)</name>
        <dbReference type="ChEBI" id="CHEBI:18420"/>
        <label>1</label>
    </ligand>
</feature>
<dbReference type="AlphaFoldDB" id="A0A1G7LWN0"/>
<evidence type="ECO:0000313" key="6">
    <source>
        <dbReference type="EMBL" id="SDF53978.1"/>
    </source>
</evidence>
<reference evidence="6 7" key="1">
    <citation type="submission" date="2016-10" db="EMBL/GenBank/DDBJ databases">
        <authorList>
            <person name="de Groot N.N."/>
        </authorList>
    </citation>
    <scope>NUCLEOTIDE SEQUENCE [LARGE SCALE GENOMIC DNA]</scope>
    <source>
        <strain evidence="6 7">DSM 25584</strain>
    </source>
</reference>
<dbReference type="Proteomes" id="UP000199415">
    <property type="component" value="Unassembled WGS sequence"/>
</dbReference>
<dbReference type="OrthoDB" id="5187599at2"/>
<evidence type="ECO:0000256" key="2">
    <source>
        <dbReference type="ARBA" id="ARBA00022723"/>
    </source>
</evidence>
<dbReference type="NCBIfam" id="NF002317">
    <property type="entry name" value="PRK01250.1"/>
    <property type="match status" value="1"/>
</dbReference>
<accession>A0A1G7LWN0</accession>
<dbReference type="STRING" id="1082479.SAMN05216241_101404"/>
<sequence length="179" mass="19981">MDLSKIPAGKNPPWDVNVVVEVPMGSDPVKYEIDKESGALFVDRFLHTPMHYPCDYGFIPHTEADDGDPVDVCIPNKVPVAAGAVVRVRPVGVLVMEDEEGQDEKIIAVPPAKLCPDFKHVESLDDIKGFTLQRIAHFFAHYKDLEDNKWVRVDRWGDQHEAARLIQQALNGDAQKLAS</sequence>
<comment type="function">
    <text evidence="5">Catalyzes the hydrolysis of inorganic pyrophosphate (PPi) forming two phosphate ions.</text>
</comment>
<dbReference type="PROSITE" id="PS00387">
    <property type="entry name" value="PPASE"/>
    <property type="match status" value="1"/>
</dbReference>
<dbReference type="Gene3D" id="3.90.80.10">
    <property type="entry name" value="Inorganic pyrophosphatase"/>
    <property type="match status" value="1"/>
</dbReference>
<dbReference type="SUPFAM" id="SSF50324">
    <property type="entry name" value="Inorganic pyrophosphatase"/>
    <property type="match status" value="1"/>
</dbReference>
<keyword evidence="7" id="KW-1185">Reference proteome</keyword>
<protein>
    <recommendedName>
        <fullName evidence="5">Inorganic pyrophosphatase</fullName>
        <ecNumber evidence="5">3.6.1.1</ecNumber>
    </recommendedName>
    <alternativeName>
        <fullName evidence="5">Pyrophosphate phospho-hydrolase</fullName>
        <shortName evidence="5">PPase</shortName>
    </alternativeName>
</protein>
<comment type="catalytic activity">
    <reaction evidence="5">
        <text>diphosphate + H2O = 2 phosphate + H(+)</text>
        <dbReference type="Rhea" id="RHEA:24576"/>
        <dbReference type="ChEBI" id="CHEBI:15377"/>
        <dbReference type="ChEBI" id="CHEBI:15378"/>
        <dbReference type="ChEBI" id="CHEBI:33019"/>
        <dbReference type="ChEBI" id="CHEBI:43474"/>
        <dbReference type="EC" id="3.6.1.1"/>
    </reaction>
</comment>
<keyword evidence="3 5" id="KW-0378">Hydrolase</keyword>
<proteinExistence type="inferred from homology"/>
<dbReference type="GO" id="GO:0000287">
    <property type="term" value="F:magnesium ion binding"/>
    <property type="evidence" value="ECO:0007669"/>
    <property type="project" value="UniProtKB-UniRule"/>
</dbReference>
<feature type="binding site" evidence="5">
    <location>
        <position position="44"/>
    </location>
    <ligand>
        <name>substrate</name>
    </ligand>
</feature>
<dbReference type="GO" id="GO:0004427">
    <property type="term" value="F:inorganic diphosphate phosphatase activity"/>
    <property type="evidence" value="ECO:0007669"/>
    <property type="project" value="UniProtKB-UniRule"/>
</dbReference>
<dbReference type="InterPro" id="IPR008162">
    <property type="entry name" value="Pyrophosphatase"/>
</dbReference>
<dbReference type="EMBL" id="FNCE01000001">
    <property type="protein sequence ID" value="SDF53978.1"/>
    <property type="molecule type" value="Genomic_DNA"/>
</dbReference>
<keyword evidence="2 5" id="KW-0479">Metal-binding</keyword>
<dbReference type="InterPro" id="IPR036649">
    <property type="entry name" value="Pyrophosphatase_sf"/>
</dbReference>
<feature type="binding site" evidence="5">
    <location>
        <position position="71"/>
    </location>
    <ligand>
        <name>Mg(2+)</name>
        <dbReference type="ChEBI" id="CHEBI:18420"/>
        <label>2</label>
    </ligand>
</feature>
<dbReference type="Pfam" id="PF00719">
    <property type="entry name" value="Pyrophosphatase"/>
    <property type="match status" value="1"/>
</dbReference>
<dbReference type="PANTHER" id="PTHR10286">
    <property type="entry name" value="INORGANIC PYROPHOSPHATASE"/>
    <property type="match status" value="1"/>
</dbReference>
<comment type="subunit">
    <text evidence="5">Homohexamer.</text>
</comment>
<comment type="similarity">
    <text evidence="5">Belongs to the PPase family.</text>
</comment>
<dbReference type="RefSeq" id="WP_090018427.1">
    <property type="nucleotide sequence ID" value="NZ_FNCE01000001.1"/>
</dbReference>
<feature type="binding site" evidence="5">
    <location>
        <position position="142"/>
    </location>
    <ligand>
        <name>substrate</name>
    </ligand>
</feature>